<evidence type="ECO:0000313" key="2">
    <source>
        <dbReference type="Proteomes" id="UP001497535"/>
    </source>
</evidence>
<protein>
    <submittedName>
        <fullName evidence="1">Uncharacterized protein</fullName>
    </submittedName>
</protein>
<organism evidence="1 2">
    <name type="scientific">Meloidogyne enterolobii</name>
    <name type="common">Root-knot nematode worm</name>
    <name type="synonym">Meloidogyne mayaguensis</name>
    <dbReference type="NCBI Taxonomy" id="390850"/>
    <lineage>
        <taxon>Eukaryota</taxon>
        <taxon>Metazoa</taxon>
        <taxon>Ecdysozoa</taxon>
        <taxon>Nematoda</taxon>
        <taxon>Chromadorea</taxon>
        <taxon>Rhabditida</taxon>
        <taxon>Tylenchina</taxon>
        <taxon>Tylenchomorpha</taxon>
        <taxon>Tylenchoidea</taxon>
        <taxon>Meloidogynidae</taxon>
        <taxon>Meloidogyninae</taxon>
        <taxon>Meloidogyne</taxon>
    </lineage>
</organism>
<sequence>MLRIYIIGHQVTRKDLKSATSRIIYFPIHFSFPFPVQTTTLFYNSQTHSHFFNFTQQTTTFLNMSRGEKRNGPNATPSYAPPREK</sequence>
<evidence type="ECO:0000313" key="1">
    <source>
        <dbReference type="EMBL" id="CAK5089903.1"/>
    </source>
</evidence>
<gene>
    <name evidence="1" type="ORF">MENTE1834_LOCUS37659</name>
</gene>
<name>A0ACB1AIL2_MELEN</name>
<dbReference type="Proteomes" id="UP001497535">
    <property type="component" value="Unassembled WGS sequence"/>
</dbReference>
<keyword evidence="2" id="KW-1185">Reference proteome</keyword>
<reference evidence="1" key="1">
    <citation type="submission" date="2023-11" db="EMBL/GenBank/DDBJ databases">
        <authorList>
            <person name="Poullet M."/>
        </authorList>
    </citation>
    <scope>NUCLEOTIDE SEQUENCE</scope>
    <source>
        <strain evidence="1">E1834</strain>
    </source>
</reference>
<dbReference type="EMBL" id="CAVMJV010000079">
    <property type="protein sequence ID" value="CAK5089903.1"/>
    <property type="molecule type" value="Genomic_DNA"/>
</dbReference>
<proteinExistence type="predicted"/>
<accession>A0ACB1AIL2</accession>
<comment type="caution">
    <text evidence="1">The sequence shown here is derived from an EMBL/GenBank/DDBJ whole genome shotgun (WGS) entry which is preliminary data.</text>
</comment>